<dbReference type="Proteomes" id="UP000054843">
    <property type="component" value="Unassembled WGS sequence"/>
</dbReference>
<reference evidence="2 3" key="1">
    <citation type="submission" date="2015-01" db="EMBL/GenBank/DDBJ databases">
        <title>Evolution of Trichinella species and genotypes.</title>
        <authorList>
            <person name="Korhonen P.K."/>
            <person name="Edoardo P."/>
            <person name="Giuseppe L.R."/>
            <person name="Gasser R.B."/>
        </authorList>
    </citation>
    <scope>NUCLEOTIDE SEQUENCE [LARGE SCALE GENOMIC DNA]</scope>
    <source>
        <strain evidence="2">ISS1980</strain>
    </source>
</reference>
<evidence type="ECO:0000256" key="1">
    <source>
        <dbReference type="SAM" id="MobiDB-lite"/>
    </source>
</evidence>
<feature type="compositionally biased region" description="Basic and acidic residues" evidence="1">
    <location>
        <begin position="41"/>
        <end position="51"/>
    </location>
</feature>
<keyword evidence="3" id="KW-1185">Reference proteome</keyword>
<dbReference type="AlphaFoldDB" id="A0A0V1MH03"/>
<proteinExistence type="predicted"/>
<protein>
    <submittedName>
        <fullName evidence="2">Uncharacterized protein</fullName>
    </submittedName>
</protein>
<evidence type="ECO:0000313" key="3">
    <source>
        <dbReference type="Proteomes" id="UP000054843"/>
    </source>
</evidence>
<comment type="caution">
    <text evidence="2">The sequence shown here is derived from an EMBL/GenBank/DDBJ whole genome shotgun (WGS) entry which is preliminary data.</text>
</comment>
<feature type="region of interest" description="Disordered" evidence="1">
    <location>
        <begin position="41"/>
        <end position="65"/>
    </location>
</feature>
<dbReference type="EMBL" id="JYDO01000100">
    <property type="protein sequence ID" value="KRZ71192.1"/>
    <property type="molecule type" value="Genomic_DNA"/>
</dbReference>
<evidence type="ECO:0000313" key="2">
    <source>
        <dbReference type="EMBL" id="KRZ71192.1"/>
    </source>
</evidence>
<sequence>MKRCLVNDVLHCPWEQVTTAINPKSKNDCVPCGQFLSANAGKDHPHSDDAVQQRLTSVPNRPHLC</sequence>
<gene>
    <name evidence="2" type="ORF">T10_639</name>
</gene>
<name>A0A0V1MH03_9BILA</name>
<accession>A0A0V1MH03</accession>
<organism evidence="2 3">
    <name type="scientific">Trichinella papuae</name>
    <dbReference type="NCBI Taxonomy" id="268474"/>
    <lineage>
        <taxon>Eukaryota</taxon>
        <taxon>Metazoa</taxon>
        <taxon>Ecdysozoa</taxon>
        <taxon>Nematoda</taxon>
        <taxon>Enoplea</taxon>
        <taxon>Dorylaimia</taxon>
        <taxon>Trichinellida</taxon>
        <taxon>Trichinellidae</taxon>
        <taxon>Trichinella</taxon>
    </lineage>
</organism>